<dbReference type="AlphaFoldDB" id="Q2R6G0"/>
<evidence type="ECO:0000256" key="1">
    <source>
        <dbReference type="SAM" id="MobiDB-lite"/>
    </source>
</evidence>
<feature type="region of interest" description="Disordered" evidence="1">
    <location>
        <begin position="139"/>
        <end position="192"/>
    </location>
</feature>
<name>Q2R6G0_ORYSJ</name>
<reference evidence="3" key="1">
    <citation type="journal article" date="2005" name="Nature">
        <title>The map-based sequence of the rice genome.</title>
        <authorList>
            <consortium name="International rice genome sequencing project (IRGSP)"/>
            <person name="Matsumoto T."/>
            <person name="Wu J."/>
            <person name="Kanamori H."/>
            <person name="Katayose Y."/>
            <person name="Fujisawa M."/>
            <person name="Namiki N."/>
            <person name="Mizuno H."/>
            <person name="Yamamoto K."/>
            <person name="Antonio B.A."/>
            <person name="Baba T."/>
            <person name="Sakata K."/>
            <person name="Nagamura Y."/>
            <person name="Aoki H."/>
            <person name="Arikawa K."/>
            <person name="Arita K."/>
            <person name="Bito T."/>
            <person name="Chiden Y."/>
            <person name="Fujitsuka N."/>
            <person name="Fukunaka R."/>
            <person name="Hamada M."/>
            <person name="Harada C."/>
            <person name="Hayashi A."/>
            <person name="Hijishita S."/>
            <person name="Honda M."/>
            <person name="Hosokawa S."/>
            <person name="Ichikawa Y."/>
            <person name="Idonuma A."/>
            <person name="Iijima M."/>
            <person name="Ikeda M."/>
            <person name="Ikeno M."/>
            <person name="Ito K."/>
            <person name="Ito S."/>
            <person name="Ito T."/>
            <person name="Ito Y."/>
            <person name="Ito Y."/>
            <person name="Iwabuchi A."/>
            <person name="Kamiya K."/>
            <person name="Karasawa W."/>
            <person name="Kurita K."/>
            <person name="Katagiri S."/>
            <person name="Kikuta A."/>
            <person name="Kobayashi H."/>
            <person name="Kobayashi N."/>
            <person name="Machita K."/>
            <person name="Maehara T."/>
            <person name="Masukawa M."/>
            <person name="Mizubayashi T."/>
            <person name="Mukai Y."/>
            <person name="Nagasaki H."/>
            <person name="Nagata Y."/>
            <person name="Naito S."/>
            <person name="Nakashima M."/>
            <person name="Nakama Y."/>
            <person name="Nakamichi Y."/>
            <person name="Nakamura M."/>
            <person name="Meguro A."/>
            <person name="Negishi M."/>
            <person name="Ohta I."/>
            <person name="Ohta T."/>
            <person name="Okamoto M."/>
            <person name="Ono N."/>
            <person name="Saji S."/>
            <person name="Sakaguchi M."/>
            <person name="Sakai K."/>
            <person name="Shibata M."/>
            <person name="Shimokawa T."/>
            <person name="Song J."/>
            <person name="Takazaki Y."/>
            <person name="Terasawa K."/>
            <person name="Tsugane M."/>
            <person name="Tsuji K."/>
            <person name="Ueda S."/>
            <person name="Waki K."/>
            <person name="Yamagata H."/>
            <person name="Yamamoto M."/>
            <person name="Yamamoto S."/>
            <person name="Yamane H."/>
            <person name="Yoshiki S."/>
            <person name="Yoshihara R."/>
            <person name="Yukawa K."/>
            <person name="Zhong H."/>
            <person name="Yano M."/>
            <person name="Yuan Q."/>
            <person name="Ouyang S."/>
            <person name="Liu J."/>
            <person name="Jones K.M."/>
            <person name="Gansberger K."/>
            <person name="Moffat K."/>
            <person name="Hill J."/>
            <person name="Bera J."/>
            <person name="Fadrosh D."/>
            <person name="Jin S."/>
            <person name="Johri S."/>
            <person name="Kim M."/>
            <person name="Overton L."/>
            <person name="Reardon M."/>
            <person name="Tsitrin T."/>
            <person name="Vuong H."/>
            <person name="Weaver B."/>
            <person name="Ciecko A."/>
            <person name="Tallon L."/>
            <person name="Jackson J."/>
            <person name="Pai G."/>
            <person name="Aken S.V."/>
            <person name="Utterback T."/>
            <person name="Reidmuller S."/>
            <person name="Feldblyum T."/>
            <person name="Hsiao J."/>
            <person name="Zismann V."/>
            <person name="Iobst S."/>
            <person name="de Vazeille A.R."/>
            <person name="Buell C.R."/>
            <person name="Ying K."/>
            <person name="Li Y."/>
            <person name="Lu T."/>
            <person name="Huang Y."/>
            <person name="Zhao Q."/>
            <person name="Feng Q."/>
            <person name="Zhang L."/>
            <person name="Zhu J."/>
            <person name="Weng Q."/>
            <person name="Mu J."/>
            <person name="Lu Y."/>
            <person name="Fan D."/>
            <person name="Liu Y."/>
            <person name="Guan J."/>
            <person name="Zhang Y."/>
            <person name="Yu S."/>
            <person name="Liu X."/>
            <person name="Zhang Y."/>
            <person name="Hong G."/>
            <person name="Han B."/>
            <person name="Choisne N."/>
            <person name="Demange N."/>
            <person name="Orjeda G."/>
            <person name="Samain S."/>
            <person name="Cattolico L."/>
            <person name="Pelletier E."/>
            <person name="Couloux A."/>
            <person name="Segurens B."/>
            <person name="Wincker P."/>
            <person name="D'Hont A."/>
            <person name="Scarpelli C."/>
            <person name="Weissenbach J."/>
            <person name="Salanoubat M."/>
            <person name="Quetier F."/>
            <person name="Yu Y."/>
            <person name="Kim H.R."/>
            <person name="Rambo T."/>
            <person name="Currie J."/>
            <person name="Collura K."/>
            <person name="Luo M."/>
            <person name="Yang T."/>
            <person name="Ammiraju J.S.S."/>
            <person name="Engler F."/>
            <person name="Soderlund C."/>
            <person name="Wing R.A."/>
            <person name="Palmer L.E."/>
            <person name="de la Bastide M."/>
            <person name="Spiegel L."/>
            <person name="Nascimento L."/>
            <person name="Zutavern T."/>
            <person name="O'Shaughnessy A."/>
            <person name="Dike S."/>
            <person name="Dedhia N."/>
            <person name="Preston R."/>
            <person name="Balija V."/>
            <person name="McCombie W.R."/>
            <person name="Chow T."/>
            <person name="Chen H."/>
            <person name="Chung M."/>
            <person name="Chen C."/>
            <person name="Shaw J."/>
            <person name="Wu H."/>
            <person name="Hsiao K."/>
            <person name="Chao Y."/>
            <person name="Chu M."/>
            <person name="Cheng C."/>
            <person name="Hour A."/>
            <person name="Lee P."/>
            <person name="Lin S."/>
            <person name="Lin Y."/>
            <person name="Liou J."/>
            <person name="Liu S."/>
            <person name="Hsing Y."/>
            <person name="Raghuvanshi S."/>
            <person name="Mohanty A."/>
            <person name="Bharti A.K."/>
            <person name="Gaur A."/>
            <person name="Gupta V."/>
            <person name="Kumar D."/>
            <person name="Ravi V."/>
            <person name="Vij S."/>
            <person name="Kapur A."/>
            <person name="Khurana P."/>
            <person name="Khurana P."/>
            <person name="Khurana J.P."/>
            <person name="Tyagi A.K."/>
            <person name="Gaikwad K."/>
            <person name="Singh A."/>
            <person name="Dalal V."/>
            <person name="Srivastava S."/>
            <person name="Dixit A."/>
            <person name="Pal A.K."/>
            <person name="Ghazi I.A."/>
            <person name="Yadav M."/>
            <person name="Pandit A."/>
            <person name="Bhargava A."/>
            <person name="Sureshbabu K."/>
            <person name="Batra K."/>
            <person name="Sharma T.R."/>
            <person name="Mohapatra T."/>
            <person name="Singh N.K."/>
            <person name="Messing J."/>
            <person name="Nelson A.B."/>
            <person name="Fuks G."/>
            <person name="Kavchok S."/>
            <person name="Keizer G."/>
            <person name="Linton E."/>
            <person name="Llaca V."/>
            <person name="Song R."/>
            <person name="Tanyolac B."/>
            <person name="Young S."/>
            <person name="Ho-Il K."/>
            <person name="Hahn J.H."/>
            <person name="Sangsakoo G."/>
            <person name="Vanavichit A."/>
            <person name="de Mattos Luiz.A.T."/>
            <person name="Zimmer P.D."/>
            <person name="Malone G."/>
            <person name="Dellagostin O."/>
            <person name="de Oliveira A.C."/>
            <person name="Bevan M."/>
            <person name="Bancroft I."/>
            <person name="Minx P."/>
            <person name="Cordum H."/>
            <person name="Wilson R."/>
            <person name="Cheng Z."/>
            <person name="Jin W."/>
            <person name="Jiang J."/>
            <person name="Leong S.A."/>
            <person name="Iwama H."/>
            <person name="Gojobori T."/>
            <person name="Itoh T."/>
            <person name="Niimura Y."/>
            <person name="Fujii Y."/>
            <person name="Habara T."/>
            <person name="Sakai H."/>
            <person name="Sato Y."/>
            <person name="Wilson G."/>
            <person name="Kumar K."/>
            <person name="McCouch S."/>
            <person name="Juretic N."/>
            <person name="Hoen D."/>
            <person name="Wright S."/>
            <person name="Bruskiewich R."/>
            <person name="Bureau T."/>
            <person name="Miyao A."/>
            <person name="Hirochika H."/>
            <person name="Nishikawa T."/>
            <person name="Kadowaki K."/>
            <person name="Sugiura M."/>
            <person name="Burr B."/>
            <person name="Sasaki T."/>
        </authorList>
    </citation>
    <scope>NUCLEOTIDE SEQUENCE [LARGE SCALE GENOMIC DNA]</scope>
    <source>
        <strain evidence="3">cv. Nipponbare</strain>
    </source>
</reference>
<protein>
    <submittedName>
        <fullName evidence="2">Uncharacterized protein</fullName>
    </submittedName>
</protein>
<reference evidence="3" key="2">
    <citation type="journal article" date="2008" name="Nucleic Acids Res.">
        <title>The rice annotation project database (RAP-DB): 2008 update.</title>
        <authorList>
            <consortium name="The rice annotation project (RAP)"/>
        </authorList>
    </citation>
    <scope>GENOME REANNOTATION</scope>
    <source>
        <strain evidence="3">cv. Nipponbare</strain>
    </source>
</reference>
<evidence type="ECO:0000313" key="2">
    <source>
        <dbReference type="EMBL" id="AAX96522.1"/>
    </source>
</evidence>
<dbReference type="Proteomes" id="UP000000763">
    <property type="component" value="Chromosome 11"/>
</dbReference>
<organism evidence="2 3">
    <name type="scientific">Oryza sativa subsp. japonica</name>
    <name type="common">Rice</name>
    <dbReference type="NCBI Taxonomy" id="39947"/>
    <lineage>
        <taxon>Eukaryota</taxon>
        <taxon>Viridiplantae</taxon>
        <taxon>Streptophyta</taxon>
        <taxon>Embryophyta</taxon>
        <taxon>Tracheophyta</taxon>
        <taxon>Spermatophyta</taxon>
        <taxon>Magnoliopsida</taxon>
        <taxon>Liliopsida</taxon>
        <taxon>Poales</taxon>
        <taxon>Poaceae</taxon>
        <taxon>BOP clade</taxon>
        <taxon>Oryzoideae</taxon>
        <taxon>Oryzeae</taxon>
        <taxon>Oryzinae</taxon>
        <taxon>Oryza</taxon>
        <taxon>Oryza sativa</taxon>
    </lineage>
</organism>
<proteinExistence type="predicted"/>
<accession>Q2R6G0</accession>
<evidence type="ECO:0000313" key="3">
    <source>
        <dbReference type="Proteomes" id="UP000000763"/>
    </source>
</evidence>
<dbReference type="EMBL" id="AC138195">
    <property type="protein sequence ID" value="AAX96522.1"/>
    <property type="molecule type" value="Genomic_DNA"/>
</dbReference>
<gene>
    <name evidence="2" type="ordered locus">LOC_Os11g20180</name>
</gene>
<sequence length="192" mass="20746">MACKGMISISAQIRVKKGLTYPNEEADDVKFDIFAGMKCCNRPGSSSHCQDQSDGETSWIWSSWWLGWSRSGRAGGEGVRRSSRRRRRKGSRWRPRAKNGARRCGAGFQIRPGAAGSGVAEGDDVMEVGDVAATANKVDCRRRKSSSTPAPAYTAEPILMSEEAARGVGGRRSRPPPPVPSPPLPSAYSASY</sequence>
<feature type="compositionally biased region" description="Pro residues" evidence="1">
    <location>
        <begin position="175"/>
        <end position="185"/>
    </location>
</feature>
<feature type="region of interest" description="Disordered" evidence="1">
    <location>
        <begin position="72"/>
        <end position="121"/>
    </location>
</feature>
<feature type="compositionally biased region" description="Basic residues" evidence="1">
    <location>
        <begin position="81"/>
        <end position="101"/>
    </location>
</feature>